<organism evidence="1 2">
    <name type="scientific">Choristoneura fumiferana</name>
    <name type="common">Spruce budworm moth</name>
    <name type="synonym">Archips fumiferana</name>
    <dbReference type="NCBI Taxonomy" id="7141"/>
    <lineage>
        <taxon>Eukaryota</taxon>
        <taxon>Metazoa</taxon>
        <taxon>Ecdysozoa</taxon>
        <taxon>Arthropoda</taxon>
        <taxon>Hexapoda</taxon>
        <taxon>Insecta</taxon>
        <taxon>Pterygota</taxon>
        <taxon>Neoptera</taxon>
        <taxon>Endopterygota</taxon>
        <taxon>Lepidoptera</taxon>
        <taxon>Glossata</taxon>
        <taxon>Ditrysia</taxon>
        <taxon>Tortricoidea</taxon>
        <taxon>Tortricidae</taxon>
        <taxon>Tortricinae</taxon>
        <taxon>Choristoneura</taxon>
    </lineage>
</organism>
<comment type="caution">
    <text evidence="1">The sequence shown here is derived from an EMBL/GenBank/DDBJ whole genome shotgun (WGS) entry which is preliminary data.</text>
</comment>
<dbReference type="Proteomes" id="UP001064048">
    <property type="component" value="Chromosome 16"/>
</dbReference>
<keyword evidence="2" id="KW-1185">Reference proteome</keyword>
<evidence type="ECO:0000313" key="2">
    <source>
        <dbReference type="Proteomes" id="UP001064048"/>
    </source>
</evidence>
<proteinExistence type="predicted"/>
<accession>A0ACC0JCM5</accession>
<sequence length="141" mass="15926">MIEKNSEKRENLVTKFLPNLCSDEYSGTLLIIMYPYSAAATAATFHPDSRCLSCRLACGKRLESPRNFSAFLWILQSKLPTAARGTGNGRKSGLEKGFNEIFRKTWEALEEFFLAYAFLETLEDVSYKLTTMHGQPAKLSK</sequence>
<gene>
    <name evidence="1" type="ORF">MSG28_009797</name>
</gene>
<protein>
    <submittedName>
        <fullName evidence="1">Uncharacterized protein</fullName>
    </submittedName>
</protein>
<evidence type="ECO:0000313" key="1">
    <source>
        <dbReference type="EMBL" id="KAI8421863.1"/>
    </source>
</evidence>
<reference evidence="1 2" key="1">
    <citation type="journal article" date="2022" name="Genome Biol. Evol.">
        <title>The Spruce Budworm Genome: Reconstructing the Evolutionary History of Antifreeze Proteins.</title>
        <authorList>
            <person name="Beliveau C."/>
            <person name="Gagne P."/>
            <person name="Picq S."/>
            <person name="Vernygora O."/>
            <person name="Keeling C.I."/>
            <person name="Pinkney K."/>
            <person name="Doucet D."/>
            <person name="Wen F."/>
            <person name="Johnston J.S."/>
            <person name="Maaroufi H."/>
            <person name="Boyle B."/>
            <person name="Laroche J."/>
            <person name="Dewar K."/>
            <person name="Juretic N."/>
            <person name="Blackburn G."/>
            <person name="Nisole A."/>
            <person name="Brunet B."/>
            <person name="Brandao M."/>
            <person name="Lumley L."/>
            <person name="Duan J."/>
            <person name="Quan G."/>
            <person name="Lucarotti C.J."/>
            <person name="Roe A.D."/>
            <person name="Sperling F.A.H."/>
            <person name="Levesque R.C."/>
            <person name="Cusson M."/>
        </authorList>
    </citation>
    <scope>NUCLEOTIDE SEQUENCE [LARGE SCALE GENOMIC DNA]</scope>
    <source>
        <strain evidence="1">Glfc:IPQL:Cfum</strain>
    </source>
</reference>
<name>A0ACC0JCM5_CHOFU</name>
<dbReference type="EMBL" id="CM046116">
    <property type="protein sequence ID" value="KAI8421863.1"/>
    <property type="molecule type" value="Genomic_DNA"/>
</dbReference>